<accession>A0A7V5H4T4</accession>
<dbReference type="EMBL" id="DRTD01000515">
    <property type="protein sequence ID" value="HHE55505.1"/>
    <property type="molecule type" value="Genomic_DNA"/>
</dbReference>
<dbReference type="Proteomes" id="UP000886111">
    <property type="component" value="Unassembled WGS sequence"/>
</dbReference>
<dbReference type="Pfam" id="PF00483">
    <property type="entry name" value="NTP_transferase"/>
    <property type="match status" value="1"/>
</dbReference>
<comment type="caution">
    <text evidence="2">The sequence shown here is derived from an EMBL/GenBank/DDBJ whole genome shotgun (WGS) entry which is preliminary data.</text>
</comment>
<protein>
    <submittedName>
        <fullName evidence="2">Nucleotidyltransferase</fullName>
    </submittedName>
</protein>
<organism evidence="2">
    <name type="scientific">Caldithrix abyssi</name>
    <dbReference type="NCBI Taxonomy" id="187145"/>
    <lineage>
        <taxon>Bacteria</taxon>
        <taxon>Pseudomonadati</taxon>
        <taxon>Calditrichota</taxon>
        <taxon>Calditrichia</taxon>
        <taxon>Calditrichales</taxon>
        <taxon>Calditrichaceae</taxon>
        <taxon>Caldithrix</taxon>
    </lineage>
</organism>
<reference evidence="2" key="1">
    <citation type="journal article" date="2020" name="mSystems">
        <title>Genome- and Community-Level Interaction Insights into Carbon Utilization and Element Cycling Functions of Hydrothermarchaeota in Hydrothermal Sediment.</title>
        <authorList>
            <person name="Zhou Z."/>
            <person name="Liu Y."/>
            <person name="Xu W."/>
            <person name="Pan J."/>
            <person name="Luo Z.H."/>
            <person name="Li M."/>
        </authorList>
    </citation>
    <scope>NUCLEOTIDE SEQUENCE [LARGE SCALE GENOMIC DNA]</scope>
    <source>
        <strain evidence="2">HyVt-76</strain>
    </source>
</reference>
<gene>
    <name evidence="2" type="ORF">ENL21_06965</name>
</gene>
<dbReference type="Gene3D" id="3.90.550.10">
    <property type="entry name" value="Spore Coat Polysaccharide Biosynthesis Protein SpsA, Chain A"/>
    <property type="match status" value="1"/>
</dbReference>
<evidence type="ECO:0000259" key="1">
    <source>
        <dbReference type="Pfam" id="PF00483"/>
    </source>
</evidence>
<evidence type="ECO:0000313" key="2">
    <source>
        <dbReference type="EMBL" id="HHE55505.1"/>
    </source>
</evidence>
<dbReference type="AlphaFoldDB" id="A0A7V5H4T4"/>
<sequence>MTPSLVILAAGMGSRYGGVKQIDQFGPNGETILDYSIYDALKVGFKKIVFVIRKELEKDFREVFEPKLKSRAELHFVFQELDNLPDGFSVPPERKKPWGTAHAVMVTEEAVQEPFAVINADDFYGRGAYQILFDFLKEQDPASTNYAIVGYMLEKTLSEHGAVSRGICQADEAGFLQKIVERTKIYWKDGQIIYLDDDGQEKAISGETQVSMNMMGFTPTFFTFLKTYFREFLQANAADPKAEFLLPWILDRLIQNKQASVKILPTQDQWFGVTYREDKPFVQKNIQQLIAEEKYPQNLWTV</sequence>
<dbReference type="SUPFAM" id="SSF53448">
    <property type="entry name" value="Nucleotide-diphospho-sugar transferases"/>
    <property type="match status" value="1"/>
</dbReference>
<dbReference type="InterPro" id="IPR005835">
    <property type="entry name" value="NTP_transferase_dom"/>
</dbReference>
<feature type="domain" description="Nucleotidyl transferase" evidence="1">
    <location>
        <begin position="6"/>
        <end position="181"/>
    </location>
</feature>
<dbReference type="InterPro" id="IPR029044">
    <property type="entry name" value="Nucleotide-diphossugar_trans"/>
</dbReference>
<proteinExistence type="predicted"/>
<name>A0A7V5H4T4_CALAY</name>